<feature type="compositionally biased region" description="Polar residues" evidence="1">
    <location>
        <begin position="51"/>
        <end position="61"/>
    </location>
</feature>
<evidence type="ECO:0000313" key="2">
    <source>
        <dbReference type="EMBL" id="KAL2327871.1"/>
    </source>
</evidence>
<protein>
    <submittedName>
        <fullName evidence="2">Uncharacterized protein</fullName>
    </submittedName>
</protein>
<feature type="compositionally biased region" description="Basic and acidic residues" evidence="1">
    <location>
        <begin position="133"/>
        <end position="151"/>
    </location>
</feature>
<comment type="caution">
    <text evidence="2">The sequence shown here is derived from an EMBL/GenBank/DDBJ whole genome shotgun (WGS) entry which is preliminary data.</text>
</comment>
<accession>A0ABD1LWJ5</accession>
<feature type="compositionally biased region" description="Basic residues" evidence="1">
    <location>
        <begin position="86"/>
        <end position="95"/>
    </location>
</feature>
<name>A0ABD1LWJ5_9FABA</name>
<feature type="region of interest" description="Disordered" evidence="1">
    <location>
        <begin position="1"/>
        <end position="168"/>
    </location>
</feature>
<evidence type="ECO:0000313" key="3">
    <source>
        <dbReference type="Proteomes" id="UP001603857"/>
    </source>
</evidence>
<evidence type="ECO:0000256" key="1">
    <source>
        <dbReference type="SAM" id="MobiDB-lite"/>
    </source>
</evidence>
<feature type="compositionally biased region" description="Low complexity" evidence="1">
    <location>
        <begin position="101"/>
        <end position="127"/>
    </location>
</feature>
<reference evidence="2 3" key="1">
    <citation type="submission" date="2024-08" db="EMBL/GenBank/DDBJ databases">
        <title>Insights into the chromosomal genome structure of Flemingia macrophylla.</title>
        <authorList>
            <person name="Ding Y."/>
            <person name="Zhao Y."/>
            <person name="Bi W."/>
            <person name="Wu M."/>
            <person name="Zhao G."/>
            <person name="Gong Y."/>
            <person name="Li W."/>
            <person name="Zhang P."/>
        </authorList>
    </citation>
    <scope>NUCLEOTIDE SEQUENCE [LARGE SCALE GENOMIC DNA]</scope>
    <source>
        <strain evidence="2">DYQJB</strain>
        <tissue evidence="2">Leaf</tissue>
    </source>
</reference>
<keyword evidence="3" id="KW-1185">Reference proteome</keyword>
<dbReference type="AlphaFoldDB" id="A0ABD1LWJ5"/>
<dbReference type="EMBL" id="JBGMDY010000007">
    <property type="protein sequence ID" value="KAL2327871.1"/>
    <property type="molecule type" value="Genomic_DNA"/>
</dbReference>
<proteinExistence type="predicted"/>
<organism evidence="2 3">
    <name type="scientific">Flemingia macrophylla</name>
    <dbReference type="NCBI Taxonomy" id="520843"/>
    <lineage>
        <taxon>Eukaryota</taxon>
        <taxon>Viridiplantae</taxon>
        <taxon>Streptophyta</taxon>
        <taxon>Embryophyta</taxon>
        <taxon>Tracheophyta</taxon>
        <taxon>Spermatophyta</taxon>
        <taxon>Magnoliopsida</taxon>
        <taxon>eudicotyledons</taxon>
        <taxon>Gunneridae</taxon>
        <taxon>Pentapetalae</taxon>
        <taxon>rosids</taxon>
        <taxon>fabids</taxon>
        <taxon>Fabales</taxon>
        <taxon>Fabaceae</taxon>
        <taxon>Papilionoideae</taxon>
        <taxon>50 kb inversion clade</taxon>
        <taxon>NPAAA clade</taxon>
        <taxon>indigoferoid/millettioid clade</taxon>
        <taxon>Phaseoleae</taxon>
        <taxon>Flemingia</taxon>
    </lineage>
</organism>
<dbReference type="Proteomes" id="UP001603857">
    <property type="component" value="Unassembled WGS sequence"/>
</dbReference>
<gene>
    <name evidence="2" type="ORF">Fmac_021298</name>
</gene>
<sequence length="239" mass="25157">MSLPASLLATQQPPSLSSPPPPRVIQMHKAPNPSRNRPPLPPPRRSDHPPTQQQARPSPTTHPHPRDEVAGPRSAIRTTTSLGRVTHLRLPRRRNNSGVTSLLPDSAAAPSRPDAAAAGPHPPDTAAVPPLRPRSDAPTHDAADQPPRRDTNSGSGRRLRVPWRREGRGNDRVARVKRGDILVSNSAKVKLVDCGGASESASGGGDVRGGPGSKGYGHVGCGGGFSLHEGGAHRLRRGV</sequence>